<sequence>MCVGNSAGFGGGCVLEQVLEASSRAGCASRVFRVGCGGWYAGAYRDRCKYVGGG</sequence>
<dbReference type="AlphaFoldDB" id="A0A1Y2I245"/>
<dbReference type="EMBL" id="MCFL01000002">
    <property type="protein sequence ID" value="ORZ40937.1"/>
    <property type="molecule type" value="Genomic_DNA"/>
</dbReference>
<comment type="caution">
    <text evidence="1">The sequence shown here is derived from an EMBL/GenBank/DDBJ whole genome shotgun (WGS) entry which is preliminary data.</text>
</comment>
<name>A0A1Y2I245_9FUNG</name>
<proteinExistence type="predicted"/>
<gene>
    <name evidence="1" type="ORF">BCR44DRAFT_1424071</name>
</gene>
<reference evidence="1 2" key="1">
    <citation type="submission" date="2016-07" db="EMBL/GenBank/DDBJ databases">
        <title>Pervasive Adenine N6-methylation of Active Genes in Fungi.</title>
        <authorList>
            <consortium name="DOE Joint Genome Institute"/>
            <person name="Mondo S.J."/>
            <person name="Dannebaum R.O."/>
            <person name="Kuo R.C."/>
            <person name="Labutti K."/>
            <person name="Haridas S."/>
            <person name="Kuo A."/>
            <person name="Salamov A."/>
            <person name="Ahrendt S.R."/>
            <person name="Lipzen A."/>
            <person name="Sullivan W."/>
            <person name="Andreopoulos W.B."/>
            <person name="Clum A."/>
            <person name="Lindquist E."/>
            <person name="Daum C."/>
            <person name="Ramamoorthy G.K."/>
            <person name="Gryganskyi A."/>
            <person name="Culley D."/>
            <person name="Magnuson J.K."/>
            <person name="James T.Y."/>
            <person name="O'Malley M.A."/>
            <person name="Stajich J.E."/>
            <person name="Spatafora J.W."/>
            <person name="Visel A."/>
            <person name="Grigoriev I.V."/>
        </authorList>
    </citation>
    <scope>NUCLEOTIDE SEQUENCE [LARGE SCALE GENOMIC DNA]</scope>
    <source>
        <strain evidence="1 2">PL171</strain>
    </source>
</reference>
<evidence type="ECO:0000313" key="2">
    <source>
        <dbReference type="Proteomes" id="UP000193411"/>
    </source>
</evidence>
<accession>A0A1Y2I245</accession>
<protein>
    <submittedName>
        <fullName evidence="1">Uncharacterized protein</fullName>
    </submittedName>
</protein>
<evidence type="ECO:0000313" key="1">
    <source>
        <dbReference type="EMBL" id="ORZ40937.1"/>
    </source>
</evidence>
<dbReference type="Proteomes" id="UP000193411">
    <property type="component" value="Unassembled WGS sequence"/>
</dbReference>
<keyword evidence="2" id="KW-1185">Reference proteome</keyword>
<organism evidence="1 2">
    <name type="scientific">Catenaria anguillulae PL171</name>
    <dbReference type="NCBI Taxonomy" id="765915"/>
    <lineage>
        <taxon>Eukaryota</taxon>
        <taxon>Fungi</taxon>
        <taxon>Fungi incertae sedis</taxon>
        <taxon>Blastocladiomycota</taxon>
        <taxon>Blastocladiomycetes</taxon>
        <taxon>Blastocladiales</taxon>
        <taxon>Catenariaceae</taxon>
        <taxon>Catenaria</taxon>
    </lineage>
</organism>